<dbReference type="GO" id="GO:0003873">
    <property type="term" value="F:6-phosphofructo-2-kinase activity"/>
    <property type="evidence" value="ECO:0007669"/>
    <property type="project" value="TreeGrafter"/>
</dbReference>
<protein>
    <submittedName>
        <fullName evidence="1">Putative phosphoglycerate mutase</fullName>
        <ecNumber evidence="1">5.4.2.12</ecNumber>
    </submittedName>
</protein>
<dbReference type="EC" id="5.4.2.12" evidence="1"/>
<accession>A0A839TB82</accession>
<dbReference type="AlphaFoldDB" id="A0A839TB82"/>
<dbReference type="Proteomes" id="UP000549250">
    <property type="component" value="Unassembled WGS sequence"/>
</dbReference>
<dbReference type="Gene3D" id="3.40.50.1240">
    <property type="entry name" value="Phosphoglycerate mutase-like"/>
    <property type="match status" value="1"/>
</dbReference>
<dbReference type="GO" id="GO:0006003">
    <property type="term" value="P:fructose 2,6-bisphosphate metabolic process"/>
    <property type="evidence" value="ECO:0007669"/>
    <property type="project" value="InterPro"/>
</dbReference>
<dbReference type="PANTHER" id="PTHR10606">
    <property type="entry name" value="6-PHOSPHOFRUCTO-2-KINASE/FRUCTOSE-2,6-BISPHOSPHATASE"/>
    <property type="match status" value="1"/>
</dbReference>
<name>A0A839TB82_AZOMA</name>
<organism evidence="1 2">
    <name type="scientific">Azomonas macrocytogenes</name>
    <name type="common">Azotobacter macrocytogenes</name>
    <dbReference type="NCBI Taxonomy" id="69962"/>
    <lineage>
        <taxon>Bacteria</taxon>
        <taxon>Pseudomonadati</taxon>
        <taxon>Pseudomonadota</taxon>
        <taxon>Gammaproteobacteria</taxon>
        <taxon>Pseudomonadales</taxon>
        <taxon>Pseudomonadaceae</taxon>
        <taxon>Azomonas</taxon>
    </lineage>
</organism>
<proteinExistence type="predicted"/>
<keyword evidence="2" id="KW-1185">Reference proteome</keyword>
<keyword evidence="1" id="KW-0413">Isomerase</keyword>
<evidence type="ECO:0000313" key="1">
    <source>
        <dbReference type="EMBL" id="MBB3104873.1"/>
    </source>
</evidence>
<dbReference type="SUPFAM" id="SSF53254">
    <property type="entry name" value="Phosphoglycerate mutase-like"/>
    <property type="match status" value="1"/>
</dbReference>
<dbReference type="InterPro" id="IPR013078">
    <property type="entry name" value="His_Pase_superF_clade-1"/>
</dbReference>
<dbReference type="GO" id="GO:0005524">
    <property type="term" value="F:ATP binding"/>
    <property type="evidence" value="ECO:0007669"/>
    <property type="project" value="InterPro"/>
</dbReference>
<reference evidence="1 2" key="1">
    <citation type="submission" date="2020-08" db="EMBL/GenBank/DDBJ databases">
        <title>Genomic Encyclopedia of Type Strains, Phase III (KMG-III): the genomes of soil and plant-associated and newly described type strains.</title>
        <authorList>
            <person name="Whitman W."/>
        </authorList>
    </citation>
    <scope>NUCLEOTIDE SEQUENCE [LARGE SCALE GENOMIC DNA]</scope>
    <source>
        <strain evidence="1 2">CECT 4462</strain>
    </source>
</reference>
<dbReference type="InterPro" id="IPR029033">
    <property type="entry name" value="His_PPase_superfam"/>
</dbReference>
<comment type="caution">
    <text evidence="1">The sequence shown here is derived from an EMBL/GenBank/DDBJ whole genome shotgun (WGS) entry which is preliminary data.</text>
</comment>
<dbReference type="GO" id="GO:0004619">
    <property type="term" value="F:phosphoglycerate mutase activity"/>
    <property type="evidence" value="ECO:0007669"/>
    <property type="project" value="UniProtKB-EC"/>
</dbReference>
<dbReference type="EMBL" id="JACHXI010000021">
    <property type="protein sequence ID" value="MBB3104873.1"/>
    <property type="molecule type" value="Genomic_DNA"/>
</dbReference>
<gene>
    <name evidence="1" type="ORF">FHR87_003301</name>
</gene>
<dbReference type="GO" id="GO:0005829">
    <property type="term" value="C:cytosol"/>
    <property type="evidence" value="ECO:0007669"/>
    <property type="project" value="TreeGrafter"/>
</dbReference>
<dbReference type="Pfam" id="PF00300">
    <property type="entry name" value="His_Phos_1"/>
    <property type="match status" value="1"/>
</dbReference>
<dbReference type="InterPro" id="IPR003094">
    <property type="entry name" value="6Pfruct_kin"/>
</dbReference>
<sequence length="169" mass="18964">MTWLNLDTANLDFLASPLVRAQETMRSVRHQLGLDPTAYRTDDRLMEISFGKWEGLSWQHIQAEHPKEYRAHLADPLELAIPGGESWRMVFTRVAAVLKSLERDTLIVAHAGILRACLKLQGGVDERLAPNLDIPQNRILIMRNGHFAWLQANSTPDGSQAMLSQTSPG</sequence>
<evidence type="ECO:0000313" key="2">
    <source>
        <dbReference type="Proteomes" id="UP000549250"/>
    </source>
</evidence>